<dbReference type="InterPro" id="IPR032675">
    <property type="entry name" value="LRR_dom_sf"/>
</dbReference>
<name>A0A9P6K6H7_9FUNG</name>
<dbReference type="SUPFAM" id="SSF52047">
    <property type="entry name" value="RNI-like"/>
    <property type="match status" value="1"/>
</dbReference>
<reference evidence="1" key="1">
    <citation type="journal article" date="2020" name="Fungal Divers.">
        <title>Resolving the Mortierellaceae phylogeny through synthesis of multi-gene phylogenetics and phylogenomics.</title>
        <authorList>
            <person name="Vandepol N."/>
            <person name="Liber J."/>
            <person name="Desiro A."/>
            <person name="Na H."/>
            <person name="Kennedy M."/>
            <person name="Barry K."/>
            <person name="Grigoriev I.V."/>
            <person name="Miller A.N."/>
            <person name="O'Donnell K."/>
            <person name="Stajich J.E."/>
            <person name="Bonito G."/>
        </authorList>
    </citation>
    <scope>NUCLEOTIDE SEQUENCE</scope>
    <source>
        <strain evidence="1">NRRL 2591</strain>
    </source>
</reference>
<evidence type="ECO:0000313" key="2">
    <source>
        <dbReference type="Proteomes" id="UP000723463"/>
    </source>
</evidence>
<proteinExistence type="predicted"/>
<sequence>MPFNRLVGLSITMPSISKWSTTHCQDLYVRFVRANPGLKSLSWDGSVANFVSILDPRDFAGLDQLQSLTLHWWDGSGGCMARTLRAVARTLTSLKIAHLVGIKEGDLDVMMVQDGSGIDEQRADSDNCEERPRALCFPVLKHLSCELSGVMRLESLVGCCPRLESLELNIIYLTDFDRVAQGIQSSCPNLRSLHIGDYMHPDRILPILQSCPLTPGLEELRLCLKTLDEDILTTILSHAATLKALDLSIARCDPPGVEYIRLVLMAGQQLESFSLKVIRKDENDSHGGTRLGHGEDVTEDVTEEVSRYYGAENDFERQGCDGLVVE</sequence>
<evidence type="ECO:0008006" key="3">
    <source>
        <dbReference type="Google" id="ProtNLM"/>
    </source>
</evidence>
<dbReference type="Gene3D" id="3.80.10.10">
    <property type="entry name" value="Ribonuclease Inhibitor"/>
    <property type="match status" value="1"/>
</dbReference>
<comment type="caution">
    <text evidence="1">The sequence shown here is derived from an EMBL/GenBank/DDBJ whole genome shotgun (WGS) entry which is preliminary data.</text>
</comment>
<keyword evidence="2" id="KW-1185">Reference proteome</keyword>
<evidence type="ECO:0000313" key="1">
    <source>
        <dbReference type="EMBL" id="KAF9548676.1"/>
    </source>
</evidence>
<gene>
    <name evidence="1" type="ORF">EC957_005915</name>
</gene>
<dbReference type="AlphaFoldDB" id="A0A9P6K6H7"/>
<organism evidence="1 2">
    <name type="scientific">Mortierella hygrophila</name>
    <dbReference type="NCBI Taxonomy" id="979708"/>
    <lineage>
        <taxon>Eukaryota</taxon>
        <taxon>Fungi</taxon>
        <taxon>Fungi incertae sedis</taxon>
        <taxon>Mucoromycota</taxon>
        <taxon>Mortierellomycotina</taxon>
        <taxon>Mortierellomycetes</taxon>
        <taxon>Mortierellales</taxon>
        <taxon>Mortierellaceae</taxon>
        <taxon>Mortierella</taxon>
    </lineage>
</organism>
<dbReference type="EMBL" id="JAAAXW010000027">
    <property type="protein sequence ID" value="KAF9548676.1"/>
    <property type="molecule type" value="Genomic_DNA"/>
</dbReference>
<protein>
    <recommendedName>
        <fullName evidence="3">F-box protein</fullName>
    </recommendedName>
</protein>
<dbReference type="Proteomes" id="UP000723463">
    <property type="component" value="Unassembled WGS sequence"/>
</dbReference>
<accession>A0A9P6K6H7</accession>